<keyword evidence="3" id="KW-1185">Reference proteome</keyword>
<dbReference type="PANTHER" id="PTHR48098">
    <property type="entry name" value="ENTEROCHELIN ESTERASE-RELATED"/>
    <property type="match status" value="1"/>
</dbReference>
<dbReference type="InterPro" id="IPR050583">
    <property type="entry name" value="Mycobacterial_A85_antigen"/>
</dbReference>
<dbReference type="Proteomes" id="UP001601992">
    <property type="component" value="Unassembled WGS sequence"/>
</dbReference>
<accession>A0ABW6SFB4</accession>
<evidence type="ECO:0000313" key="3">
    <source>
        <dbReference type="Proteomes" id="UP001601992"/>
    </source>
</evidence>
<dbReference type="GO" id="GO:0016787">
    <property type="term" value="F:hydrolase activity"/>
    <property type="evidence" value="ECO:0007669"/>
    <property type="project" value="UniProtKB-KW"/>
</dbReference>
<protein>
    <submittedName>
        <fullName evidence="2">Alpha/beta hydrolase</fullName>
    </submittedName>
</protein>
<evidence type="ECO:0000256" key="1">
    <source>
        <dbReference type="SAM" id="SignalP"/>
    </source>
</evidence>
<feature type="signal peptide" evidence="1">
    <location>
        <begin position="1"/>
        <end position="27"/>
    </location>
</feature>
<reference evidence="2 3" key="1">
    <citation type="submission" date="2024-10" db="EMBL/GenBank/DDBJ databases">
        <title>The Natural Products Discovery Center: Release of the First 8490 Sequenced Strains for Exploring Actinobacteria Biosynthetic Diversity.</title>
        <authorList>
            <person name="Kalkreuter E."/>
            <person name="Kautsar S.A."/>
            <person name="Yang D."/>
            <person name="Bader C.D."/>
            <person name="Teijaro C.N."/>
            <person name="Fluegel L."/>
            <person name="Davis C.M."/>
            <person name="Simpson J.R."/>
            <person name="Lauterbach L."/>
            <person name="Steele A.D."/>
            <person name="Gui C."/>
            <person name="Meng S."/>
            <person name="Li G."/>
            <person name="Viehrig K."/>
            <person name="Ye F."/>
            <person name="Su P."/>
            <person name="Kiefer A.F."/>
            <person name="Nichols A."/>
            <person name="Cepeda A.J."/>
            <person name="Yan W."/>
            <person name="Fan B."/>
            <person name="Jiang Y."/>
            <person name="Adhikari A."/>
            <person name="Zheng C.-J."/>
            <person name="Schuster L."/>
            <person name="Cowan T.M."/>
            <person name="Smanski M.J."/>
            <person name="Chevrette M.G."/>
            <person name="De Carvalho L.P.S."/>
            <person name="Shen B."/>
        </authorList>
    </citation>
    <scope>NUCLEOTIDE SEQUENCE [LARGE SCALE GENOMIC DNA]</scope>
    <source>
        <strain evidence="2 3">NPDC002593</strain>
    </source>
</reference>
<dbReference type="Pfam" id="PF00756">
    <property type="entry name" value="Esterase"/>
    <property type="match status" value="1"/>
</dbReference>
<organism evidence="2 3">
    <name type="scientific">Nocardia jiangxiensis</name>
    <dbReference type="NCBI Taxonomy" id="282685"/>
    <lineage>
        <taxon>Bacteria</taxon>
        <taxon>Bacillati</taxon>
        <taxon>Actinomycetota</taxon>
        <taxon>Actinomycetes</taxon>
        <taxon>Mycobacteriales</taxon>
        <taxon>Nocardiaceae</taxon>
        <taxon>Nocardia</taxon>
    </lineage>
</organism>
<proteinExistence type="predicted"/>
<dbReference type="PANTHER" id="PTHR48098:SF1">
    <property type="entry name" value="DIACYLGLYCEROL ACYLTRANSFERASE_MYCOLYLTRANSFERASE AG85A"/>
    <property type="match status" value="1"/>
</dbReference>
<sequence>MSRFKIRCAVLLAGICAALSLTGPATAAPAPNGGLTLRSDIAINARLHELVFTTPDLNAPTYVRVLLPQGYSSARRYPVLLLLEGCCNAAPQARDWTDPAKGNAEAIVGNTPVILVMPDSGKGGFYSDWYNNGHGGNPRWESYHIGQLLPWIDAHYSTVSGRRGHAVAGFSMGGFGAMSYAARHPDRFVSAASFSGALDSNDPQAVTTDEMLAYLDNPVPGSLWGPRSTQEIRWRAHNPWDLAANLRGMHLELYTGNGNPGPFNKTYDSTEGKDVHPQSVSMHNRLNSLGIAHEWHDYGGGSHSWSYWRRDLTQYLPGLMATFAHPPAQPEPFTFTAAEPRFDAYGYQVTVNRNSPAFTTLSGVTHNGFTLNATTSATVVTATRYRSGAAYQVTTSTPRGKKSQTIHAARDGRLTIPVSLGALTTNQPDIDTLIAQHSETATITIAEHI</sequence>
<keyword evidence="1" id="KW-0732">Signal</keyword>
<dbReference type="Gene3D" id="3.40.50.1820">
    <property type="entry name" value="alpha/beta hydrolase"/>
    <property type="match status" value="1"/>
</dbReference>
<dbReference type="RefSeq" id="WP_051193754.1">
    <property type="nucleotide sequence ID" value="NZ_JBIAQY010000035.1"/>
</dbReference>
<name>A0ABW6SFB4_9NOCA</name>
<dbReference type="InterPro" id="IPR000801">
    <property type="entry name" value="Esterase-like"/>
</dbReference>
<evidence type="ECO:0000313" key="2">
    <source>
        <dbReference type="EMBL" id="MFF3575008.1"/>
    </source>
</evidence>
<feature type="chain" id="PRO_5047384741" evidence="1">
    <location>
        <begin position="28"/>
        <end position="449"/>
    </location>
</feature>
<dbReference type="InterPro" id="IPR029058">
    <property type="entry name" value="AB_hydrolase_fold"/>
</dbReference>
<keyword evidence="2" id="KW-0378">Hydrolase</keyword>
<comment type="caution">
    <text evidence="2">The sequence shown here is derived from an EMBL/GenBank/DDBJ whole genome shotgun (WGS) entry which is preliminary data.</text>
</comment>
<dbReference type="SUPFAM" id="SSF53474">
    <property type="entry name" value="alpha/beta-Hydrolases"/>
    <property type="match status" value="1"/>
</dbReference>
<gene>
    <name evidence="2" type="ORF">ACFYXQ_45455</name>
</gene>
<dbReference type="EMBL" id="JBIAQY010000035">
    <property type="protein sequence ID" value="MFF3575008.1"/>
    <property type="molecule type" value="Genomic_DNA"/>
</dbReference>